<proteinExistence type="predicted"/>
<dbReference type="RefSeq" id="WP_100986398.1">
    <property type="nucleotide sequence ID" value="NZ_CP025096.1"/>
</dbReference>
<gene>
    <name evidence="1" type="ORF">CWM47_03560</name>
</gene>
<sequence>MAEEKESLHIKFEGASGNEVIIRHGQAEPIHVPKPISLSGNFKAPAEFVAKRFVSVNEMLDQYPAEECHVLFNEGDLSITLVAGEQERDTITVVGKLTINPFLSSLNINGRGHKHSDLLTLIRFVPHYFALREDHKKLVIGLQNFEVKTDTEHKAQNDRQGTVENRQFTRAQSSLTGMNIRLMVPLFEGYEPAPVDLTIEIEPNNGTVLIYLVSETFQEFYDDAVKALFDEQRPVFEPFVIIDK</sequence>
<keyword evidence="2" id="KW-1185">Reference proteome</keyword>
<accession>A0A2K8YTL4</accession>
<dbReference type="KEGG" id="spir:CWM47_03560"/>
<evidence type="ECO:0000313" key="2">
    <source>
        <dbReference type="Proteomes" id="UP000232883"/>
    </source>
</evidence>
<dbReference type="OrthoDB" id="1433594at2"/>
<dbReference type="EMBL" id="CP025096">
    <property type="protein sequence ID" value="AUD00975.1"/>
    <property type="molecule type" value="Genomic_DNA"/>
</dbReference>
<organism evidence="1 2">
    <name type="scientific">Spirosoma pollinicola</name>
    <dbReference type="NCBI Taxonomy" id="2057025"/>
    <lineage>
        <taxon>Bacteria</taxon>
        <taxon>Pseudomonadati</taxon>
        <taxon>Bacteroidota</taxon>
        <taxon>Cytophagia</taxon>
        <taxon>Cytophagales</taxon>
        <taxon>Cytophagaceae</taxon>
        <taxon>Spirosoma</taxon>
    </lineage>
</organism>
<evidence type="ECO:0000313" key="1">
    <source>
        <dbReference type="EMBL" id="AUD00975.1"/>
    </source>
</evidence>
<name>A0A2K8YTL4_9BACT</name>
<dbReference type="Proteomes" id="UP000232883">
    <property type="component" value="Chromosome"/>
</dbReference>
<protein>
    <submittedName>
        <fullName evidence="1">Uncharacterized protein</fullName>
    </submittedName>
</protein>
<reference evidence="1 2" key="1">
    <citation type="submission" date="2017-11" db="EMBL/GenBank/DDBJ databases">
        <title>Taxonomic description and genome sequences of Spirosoma HA7 sp. nov., isolated from pollen microhabitat of Corylus avellana.</title>
        <authorList>
            <person name="Ambika Manirajan B."/>
            <person name="Suarez C."/>
            <person name="Ratering S."/>
            <person name="Geissler-Plaum R."/>
            <person name="Cardinale M."/>
            <person name="Sylvia S."/>
        </authorList>
    </citation>
    <scope>NUCLEOTIDE SEQUENCE [LARGE SCALE GENOMIC DNA]</scope>
    <source>
        <strain evidence="1 2">HA7</strain>
    </source>
</reference>
<dbReference type="AlphaFoldDB" id="A0A2K8YTL4"/>